<dbReference type="Gene3D" id="3.60.40.10">
    <property type="entry name" value="PPM-type phosphatase domain"/>
    <property type="match status" value="2"/>
</dbReference>
<dbReference type="InParanoid" id="A0A7N2KQQ6"/>
<dbReference type="Proteomes" id="UP000594261">
    <property type="component" value="Chromosome 1"/>
</dbReference>
<feature type="region of interest" description="Disordered" evidence="1">
    <location>
        <begin position="1"/>
        <end position="40"/>
    </location>
</feature>
<sequence length="604" mass="67521">MGSCLSAESRSPLPGSPLSPAVGVRKRKSSKKRFGSRNSSFEYRRDEPLHRIPGRMFLNGSSEVASMFTQQGKKGTNQDAMIVWENFGSRTDTIFCGVFDGHGPYGHMVAKRVRDSLPLKLSAHWEVNITSEDVLKEISLTTAGSMNSEDTPFISVDEESRVSIDLEEADKHPEIFQTLKESFLKAFRVMDRELRVHPSINCFCSGTTAVTLVKQGRDLIIGNVGDSRAVLGTRENDDSLIAVQLTVDLKPNLPEHVNHMLEIVNDMSKSIARMQDSWDQMIEVDKQSNILLELKEQSKDQGSHEILENQCDVLQASPTIQESNTLEGALSTKIELEDQRFNEVEKIDQRDLFMNSNEPISFPHIEFVIPNEFKAEAERIRKCKGRVFALQDEPEVARVWLPNNDSPGLAMARAFGDFCLKDYGLISVPDISYWRITEKDEFIVLATDGIWDVLSNKEVVDIVASAPARASVARYLVESAVRAWRCKYPTSKIDDCAVVCLFFDTNSACTASNSKLNDQLTSVDQVESCSEKEDPSGPATLDRSGTVRNGNEIPQEGSSEDASREEEMHTDVGKDWSALEGVSRVNTLLNLPRFVPGKEDKEWK</sequence>
<reference evidence="3" key="2">
    <citation type="submission" date="2021-01" db="UniProtKB">
        <authorList>
            <consortium name="EnsemblPlants"/>
        </authorList>
    </citation>
    <scope>IDENTIFICATION</scope>
</reference>
<feature type="domain" description="PPM-type phosphatase" evidence="2">
    <location>
        <begin position="64"/>
        <end position="503"/>
    </location>
</feature>
<dbReference type="InterPro" id="IPR001932">
    <property type="entry name" value="PPM-type_phosphatase-like_dom"/>
</dbReference>
<evidence type="ECO:0000313" key="4">
    <source>
        <dbReference type="Proteomes" id="UP000594261"/>
    </source>
</evidence>
<dbReference type="EnsemblPlants" id="QL01p049512:mrna">
    <property type="protein sequence ID" value="QL01p049512:mrna"/>
    <property type="gene ID" value="QL01p049512"/>
</dbReference>
<evidence type="ECO:0000313" key="3">
    <source>
        <dbReference type="EnsemblPlants" id="QL01p049512:mrna"/>
    </source>
</evidence>
<dbReference type="PROSITE" id="PS51746">
    <property type="entry name" value="PPM_2"/>
    <property type="match status" value="1"/>
</dbReference>
<feature type="compositionally biased region" description="Basic residues" evidence="1">
    <location>
        <begin position="24"/>
        <end position="35"/>
    </location>
</feature>
<dbReference type="Gramene" id="QL01p049512:mrna">
    <property type="protein sequence ID" value="QL01p049512:mrna"/>
    <property type="gene ID" value="QL01p049512"/>
</dbReference>
<protein>
    <recommendedName>
        <fullName evidence="2">PPM-type phosphatase domain-containing protein</fullName>
    </recommendedName>
</protein>
<dbReference type="InterPro" id="IPR015655">
    <property type="entry name" value="PP2C"/>
</dbReference>
<dbReference type="FunCoup" id="A0A7N2KQQ6">
    <property type="interactions" value="774"/>
</dbReference>
<organism evidence="3 4">
    <name type="scientific">Quercus lobata</name>
    <name type="common">Valley oak</name>
    <dbReference type="NCBI Taxonomy" id="97700"/>
    <lineage>
        <taxon>Eukaryota</taxon>
        <taxon>Viridiplantae</taxon>
        <taxon>Streptophyta</taxon>
        <taxon>Embryophyta</taxon>
        <taxon>Tracheophyta</taxon>
        <taxon>Spermatophyta</taxon>
        <taxon>Magnoliopsida</taxon>
        <taxon>eudicotyledons</taxon>
        <taxon>Gunneridae</taxon>
        <taxon>Pentapetalae</taxon>
        <taxon>rosids</taxon>
        <taxon>fabids</taxon>
        <taxon>Fagales</taxon>
        <taxon>Fagaceae</taxon>
        <taxon>Quercus</taxon>
    </lineage>
</organism>
<dbReference type="EMBL" id="LRBV02000001">
    <property type="status" value="NOT_ANNOTATED_CDS"/>
    <property type="molecule type" value="Genomic_DNA"/>
</dbReference>
<feature type="compositionally biased region" description="Low complexity" evidence="1">
    <location>
        <begin position="9"/>
        <end position="20"/>
    </location>
</feature>
<proteinExistence type="predicted"/>
<name>A0A7N2KQQ6_QUELO</name>
<reference evidence="3 4" key="1">
    <citation type="journal article" date="2016" name="G3 (Bethesda)">
        <title>First Draft Assembly and Annotation of the Genome of a California Endemic Oak Quercus lobata Nee (Fagaceae).</title>
        <authorList>
            <person name="Sork V.L."/>
            <person name="Fitz-Gibbon S.T."/>
            <person name="Puiu D."/>
            <person name="Crepeau M."/>
            <person name="Gugger P.F."/>
            <person name="Sherman R."/>
            <person name="Stevens K."/>
            <person name="Langley C.H."/>
            <person name="Pellegrini M."/>
            <person name="Salzberg S.L."/>
        </authorList>
    </citation>
    <scope>NUCLEOTIDE SEQUENCE [LARGE SCALE GENOMIC DNA]</scope>
    <source>
        <strain evidence="3 4">cv. SW786</strain>
    </source>
</reference>
<dbReference type="OMA" id="MHANIDC"/>
<dbReference type="SMART" id="SM00332">
    <property type="entry name" value="PP2Cc"/>
    <property type="match status" value="1"/>
</dbReference>
<feature type="compositionally biased region" description="Basic and acidic residues" evidence="1">
    <location>
        <begin position="561"/>
        <end position="574"/>
    </location>
</feature>
<accession>A0A7N2KQQ6</accession>
<feature type="region of interest" description="Disordered" evidence="1">
    <location>
        <begin position="526"/>
        <end position="576"/>
    </location>
</feature>
<keyword evidence="4" id="KW-1185">Reference proteome</keyword>
<dbReference type="InterPro" id="IPR036457">
    <property type="entry name" value="PPM-type-like_dom_sf"/>
</dbReference>
<evidence type="ECO:0000259" key="2">
    <source>
        <dbReference type="PROSITE" id="PS51746"/>
    </source>
</evidence>
<dbReference type="SUPFAM" id="SSF81606">
    <property type="entry name" value="PP2C-like"/>
    <property type="match status" value="2"/>
</dbReference>
<dbReference type="AlphaFoldDB" id="A0A7N2KQQ6"/>
<dbReference type="GO" id="GO:0004722">
    <property type="term" value="F:protein serine/threonine phosphatase activity"/>
    <property type="evidence" value="ECO:0007669"/>
    <property type="project" value="InterPro"/>
</dbReference>
<dbReference type="CDD" id="cd00143">
    <property type="entry name" value="PP2Cc"/>
    <property type="match status" value="1"/>
</dbReference>
<dbReference type="Pfam" id="PF00481">
    <property type="entry name" value="PP2C"/>
    <property type="match status" value="2"/>
</dbReference>
<dbReference type="PANTHER" id="PTHR47992">
    <property type="entry name" value="PROTEIN PHOSPHATASE"/>
    <property type="match status" value="1"/>
</dbReference>
<evidence type="ECO:0000256" key="1">
    <source>
        <dbReference type="SAM" id="MobiDB-lite"/>
    </source>
</evidence>